<proteinExistence type="predicted"/>
<protein>
    <submittedName>
        <fullName evidence="1">DUF2971 domain-containing protein</fullName>
    </submittedName>
</protein>
<dbReference type="Pfam" id="PF11185">
    <property type="entry name" value="DUF2971"/>
    <property type="match status" value="1"/>
</dbReference>
<dbReference type="InterPro" id="IPR021352">
    <property type="entry name" value="DUF2971"/>
</dbReference>
<reference evidence="1 2" key="1">
    <citation type="journal article" date="2020" name="Science">
        <title>Unexpected conservation and global transmission of agrobacterial virulence plasmids.</title>
        <authorList>
            <person name="Weisberg A.J."/>
            <person name="Davis E.W. 2nd"/>
            <person name="Tabima J."/>
            <person name="Belcher M.S."/>
            <person name="Miller M."/>
            <person name="Kuo C.H."/>
            <person name="Loper J.E."/>
            <person name="Grunwald N.J."/>
            <person name="Putnam M.L."/>
            <person name="Chang J.H."/>
        </authorList>
    </citation>
    <scope>NUCLEOTIDE SEQUENCE [LARGE SCALE GENOMIC DNA]</scope>
    <source>
        <strain evidence="1 2">A19/93</strain>
    </source>
</reference>
<keyword evidence="2" id="KW-1185">Reference proteome</keyword>
<name>A0ABX2JBK0_9HYPH</name>
<comment type="caution">
    <text evidence="1">The sequence shown here is derived from an EMBL/GenBank/DDBJ whole genome shotgun (WGS) entry which is preliminary data.</text>
</comment>
<accession>A0ABX2JBK0</accession>
<evidence type="ECO:0000313" key="1">
    <source>
        <dbReference type="EMBL" id="NTF39539.1"/>
    </source>
</evidence>
<organism evidence="1 2">
    <name type="scientific">Agrobacterium rubi</name>
    <dbReference type="NCBI Taxonomy" id="28099"/>
    <lineage>
        <taxon>Bacteria</taxon>
        <taxon>Pseudomonadati</taxon>
        <taxon>Pseudomonadota</taxon>
        <taxon>Alphaproteobacteria</taxon>
        <taxon>Hyphomicrobiales</taxon>
        <taxon>Rhizobiaceae</taxon>
        <taxon>Rhizobium/Agrobacterium group</taxon>
        <taxon>Agrobacterium</taxon>
    </lineage>
</organism>
<dbReference type="Proteomes" id="UP000822331">
    <property type="component" value="Unassembled WGS sequence"/>
</dbReference>
<dbReference type="EMBL" id="JAAMCP010000015">
    <property type="protein sequence ID" value="NTF39539.1"/>
    <property type="molecule type" value="Genomic_DNA"/>
</dbReference>
<dbReference type="RefSeq" id="WP_174003478.1">
    <property type="nucleotide sequence ID" value="NZ_JAAMCN010000019.1"/>
</dbReference>
<sequence>MILYKYMPFSTGQTVLRNSTILFSRPEHFNDPFDLPSYPEEPSSDPASGLFSNIRAMVKNKAWAANSGVLSLTRTPVNALMWAHYAEHHHGVVLGIDAAKAGFTNVASNFIPAQFGSIIYASRREVSEFATRPETGLAVGATHYFPADHFEKLQRVFLRKPLYWSYEEEVRVIKCLRGTSAPTSTTESGTFDVVTTPSRTLHLYKLPPGSIVELYVGIRANLAQAEALVSHARQEHPQLRAFECTLNTSTLSVGFEDYSSIISHLN</sequence>
<gene>
    <name evidence="1" type="ORF">G6L72_22820</name>
</gene>
<evidence type="ECO:0000313" key="2">
    <source>
        <dbReference type="Proteomes" id="UP000822331"/>
    </source>
</evidence>